<evidence type="ECO:0000256" key="5">
    <source>
        <dbReference type="ARBA" id="ARBA00022989"/>
    </source>
</evidence>
<proteinExistence type="inferred from homology"/>
<dbReference type="GO" id="GO:0008340">
    <property type="term" value="P:determination of adult lifespan"/>
    <property type="evidence" value="ECO:0007669"/>
    <property type="project" value="UniProtKB-ARBA"/>
</dbReference>
<dbReference type="Gene3D" id="3.10.580.10">
    <property type="entry name" value="CBS-domain"/>
    <property type="match status" value="1"/>
</dbReference>
<feature type="transmembrane region" description="Helical" evidence="10">
    <location>
        <begin position="135"/>
        <end position="155"/>
    </location>
</feature>
<feature type="transmembrane region" description="Helical" evidence="10">
    <location>
        <begin position="76"/>
        <end position="100"/>
    </location>
</feature>
<dbReference type="SUPFAM" id="SSF54631">
    <property type="entry name" value="CBS-domain pair"/>
    <property type="match status" value="1"/>
</dbReference>
<feature type="region of interest" description="Disordered" evidence="9">
    <location>
        <begin position="631"/>
        <end position="653"/>
    </location>
</feature>
<evidence type="ECO:0000256" key="8">
    <source>
        <dbReference type="PROSITE-ProRule" id="PRU01193"/>
    </source>
</evidence>
<accession>A0A1D2MAD7</accession>
<comment type="subcellular location">
    <subcellularLocation>
        <location evidence="1">Basolateral cell membrane</location>
        <topology evidence="1">Multi-pass membrane protein</topology>
    </subcellularLocation>
</comment>
<dbReference type="CDD" id="cd04590">
    <property type="entry name" value="CBS_pair_CorC_HlyC_assoc"/>
    <property type="match status" value="1"/>
</dbReference>
<dbReference type="GO" id="GO:0010960">
    <property type="term" value="P:magnesium ion homeostasis"/>
    <property type="evidence" value="ECO:0007669"/>
    <property type="project" value="InterPro"/>
</dbReference>
<dbReference type="InterPro" id="IPR044751">
    <property type="entry name" value="Ion_transp-like_CBS"/>
</dbReference>
<evidence type="ECO:0000256" key="3">
    <source>
        <dbReference type="ARBA" id="ARBA00022692"/>
    </source>
</evidence>
<dbReference type="GO" id="GO:0032026">
    <property type="term" value="P:response to magnesium ion"/>
    <property type="evidence" value="ECO:0007669"/>
    <property type="project" value="UniProtKB-ARBA"/>
</dbReference>
<comment type="similarity">
    <text evidence="2">Belongs to the ACDP family.</text>
</comment>
<evidence type="ECO:0000313" key="14">
    <source>
        <dbReference type="Proteomes" id="UP000094527"/>
    </source>
</evidence>
<comment type="caution">
    <text evidence="13">The sequence shown here is derived from an EMBL/GenBank/DDBJ whole genome shotgun (WGS) entry which is preliminary data.</text>
</comment>
<dbReference type="InterPro" id="IPR000595">
    <property type="entry name" value="cNMP-bd_dom"/>
</dbReference>
<dbReference type="STRING" id="48709.A0A1D2MAD7"/>
<evidence type="ECO:0000256" key="9">
    <source>
        <dbReference type="SAM" id="MobiDB-lite"/>
    </source>
</evidence>
<dbReference type="AlphaFoldDB" id="A0A1D2MAD7"/>
<evidence type="ECO:0000256" key="4">
    <source>
        <dbReference type="ARBA" id="ARBA00022737"/>
    </source>
</evidence>
<feature type="domain" description="Cyclic nucleotide-binding" evidence="11">
    <location>
        <begin position="492"/>
        <end position="541"/>
    </location>
</feature>
<feature type="transmembrane region" description="Helical" evidence="10">
    <location>
        <begin position="161"/>
        <end position="184"/>
    </location>
</feature>
<dbReference type="GO" id="GO:0016323">
    <property type="term" value="C:basolateral plasma membrane"/>
    <property type="evidence" value="ECO:0007669"/>
    <property type="project" value="UniProtKB-SubCell"/>
</dbReference>
<dbReference type="FunFam" id="3.10.580.10:FF:000006">
    <property type="entry name" value="DUF21 and CBS domain protein"/>
    <property type="match status" value="1"/>
</dbReference>
<dbReference type="InterPro" id="IPR046342">
    <property type="entry name" value="CBS_dom_sf"/>
</dbReference>
<sequence length="674" mass="75630">MLSIHFIFQVLIENDENSVGVVEVKLPYAGEMADLYLCLRTSQSSWKRQGESNPENFGLPIKPRFIIKLTTSLFPLYVHILLLILFLTLSGLFSGLNLGLMTLDKTELKIIMSTGSPLEKKYASKIAPVRDHGNFLLCSLLFSNVLVNATLTIFVDDLTSGLVAIAGSTLSIVIFGEIIPQALCSRYGLAVGAKTILITKFFMALTSPLAFPLSILLDKLLGEEIGNIYNRDRLKELLKVTKDHHGLENEEVGIISGALGLKSKTVKDVMIKLSKIFMLPTDTVLDFDTMAEIEHQGYSRIPVFDGERSNVVALINVRQLTMLDADDRIPLRAVSNFYNAHLFFVFENTRLDFMFKAFREGSRGHMAFVQRVNDDSSGDPIYETIGMLTMEDVLEEILQTQILDENDVEKCNARSGKTKRSPSAPIIDRKVEKVVEIPATLAFVSTQFLTTSVEPFKNGTISVVNIQRLLKTNVEFIKLSKRSDGQSPNELYLYEQGKAANAFTMILEGRVQVTVGKEKFTYEAGPFSVFGVDFLLNDQLRGGMREPVLSNADKWPDIFEMTELRQTPAFIPDYSVKVLSDVFFFRLEYNQYQRAVAATEGMANFEGFEKADVESKAPCYEIDKVFNGDGVNKEESNKMTDSEVDESKNPNDMERCINNCREETKLLQKPNGYS</sequence>
<keyword evidence="6" id="KW-0129">CBS domain</keyword>
<feature type="transmembrane region" description="Helical" evidence="10">
    <location>
        <begin position="196"/>
        <end position="217"/>
    </location>
</feature>
<evidence type="ECO:0000256" key="1">
    <source>
        <dbReference type="ARBA" id="ARBA00004554"/>
    </source>
</evidence>
<keyword evidence="14" id="KW-1185">Reference proteome</keyword>
<keyword evidence="4" id="KW-0677">Repeat</keyword>
<keyword evidence="3 8" id="KW-0812">Transmembrane</keyword>
<evidence type="ECO:0000259" key="11">
    <source>
        <dbReference type="PROSITE" id="PS50042"/>
    </source>
</evidence>
<dbReference type="PANTHER" id="PTHR12064:SF94">
    <property type="entry name" value="UNEXTENDED PROTEIN"/>
    <property type="match status" value="1"/>
</dbReference>
<evidence type="ECO:0000313" key="13">
    <source>
        <dbReference type="EMBL" id="ODM89958.1"/>
    </source>
</evidence>
<dbReference type="OMA" id="INLMKMT"/>
<dbReference type="GO" id="GO:0040018">
    <property type="term" value="P:positive regulation of multicellular organism growth"/>
    <property type="evidence" value="ECO:0007669"/>
    <property type="project" value="UniProtKB-ARBA"/>
</dbReference>
<dbReference type="GO" id="GO:0015693">
    <property type="term" value="P:magnesium ion transport"/>
    <property type="evidence" value="ECO:0007669"/>
    <property type="project" value="UniProtKB-ARBA"/>
</dbReference>
<dbReference type="InterPro" id="IPR045095">
    <property type="entry name" value="ACDP"/>
</dbReference>
<dbReference type="EMBL" id="LJIJ01002272">
    <property type="protein sequence ID" value="ODM89958.1"/>
    <property type="molecule type" value="Genomic_DNA"/>
</dbReference>
<dbReference type="InterPro" id="IPR018490">
    <property type="entry name" value="cNMP-bd_dom_sf"/>
</dbReference>
<dbReference type="Pfam" id="PF01595">
    <property type="entry name" value="CNNM"/>
    <property type="match status" value="1"/>
</dbReference>
<dbReference type="OrthoDB" id="5353557at2759"/>
<evidence type="ECO:0000259" key="12">
    <source>
        <dbReference type="PROSITE" id="PS51846"/>
    </source>
</evidence>
<reference evidence="13 14" key="1">
    <citation type="journal article" date="2016" name="Genome Biol. Evol.">
        <title>Gene Family Evolution Reflects Adaptation to Soil Environmental Stressors in the Genome of the Collembolan Orchesella cincta.</title>
        <authorList>
            <person name="Faddeeva-Vakhrusheva A."/>
            <person name="Derks M.F."/>
            <person name="Anvar S.Y."/>
            <person name="Agamennone V."/>
            <person name="Suring W."/>
            <person name="Smit S."/>
            <person name="van Straalen N.M."/>
            <person name="Roelofs D."/>
        </authorList>
    </citation>
    <scope>NUCLEOTIDE SEQUENCE [LARGE SCALE GENOMIC DNA]</scope>
    <source>
        <tissue evidence="13">Mixed pool</tissue>
    </source>
</reference>
<dbReference type="SUPFAM" id="SSF51206">
    <property type="entry name" value="cAMP-binding domain-like"/>
    <property type="match status" value="1"/>
</dbReference>
<dbReference type="GO" id="GO:0022857">
    <property type="term" value="F:transmembrane transporter activity"/>
    <property type="evidence" value="ECO:0007669"/>
    <property type="project" value="TreeGrafter"/>
</dbReference>
<dbReference type="Gene3D" id="2.60.120.10">
    <property type="entry name" value="Jelly Rolls"/>
    <property type="match status" value="1"/>
</dbReference>
<dbReference type="PROSITE" id="PS51846">
    <property type="entry name" value="CNNM"/>
    <property type="match status" value="1"/>
</dbReference>
<evidence type="ECO:0000256" key="6">
    <source>
        <dbReference type="ARBA" id="ARBA00023122"/>
    </source>
</evidence>
<dbReference type="InterPro" id="IPR014710">
    <property type="entry name" value="RmlC-like_jellyroll"/>
</dbReference>
<gene>
    <name evidence="13" type="ORF">Ocin01_16724</name>
</gene>
<dbReference type="Proteomes" id="UP000094527">
    <property type="component" value="Unassembled WGS sequence"/>
</dbReference>
<feature type="domain" description="CNNM transmembrane" evidence="12">
    <location>
        <begin position="72"/>
        <end position="252"/>
    </location>
</feature>
<dbReference type="PANTHER" id="PTHR12064">
    <property type="entry name" value="METAL TRANSPORTER CNNM"/>
    <property type="match status" value="1"/>
</dbReference>
<dbReference type="Pfam" id="PF25562">
    <property type="entry name" value="CNBH_CNNM2_C"/>
    <property type="match status" value="1"/>
</dbReference>
<dbReference type="PROSITE" id="PS50042">
    <property type="entry name" value="CNMP_BINDING_3"/>
    <property type="match status" value="1"/>
</dbReference>
<dbReference type="InterPro" id="IPR002550">
    <property type="entry name" value="CNNM"/>
</dbReference>
<evidence type="ECO:0000256" key="2">
    <source>
        <dbReference type="ARBA" id="ARBA00010484"/>
    </source>
</evidence>
<name>A0A1D2MAD7_ORCCI</name>
<evidence type="ECO:0000256" key="7">
    <source>
        <dbReference type="ARBA" id="ARBA00023136"/>
    </source>
</evidence>
<dbReference type="GO" id="GO:1905941">
    <property type="term" value="P:positive regulation of gonad development"/>
    <property type="evidence" value="ECO:0007669"/>
    <property type="project" value="UniProtKB-ARBA"/>
</dbReference>
<evidence type="ECO:0000256" key="10">
    <source>
        <dbReference type="SAM" id="Phobius"/>
    </source>
</evidence>
<protein>
    <submittedName>
        <fullName evidence="13">Metal transporter CNNM4</fullName>
    </submittedName>
</protein>
<keyword evidence="5 8" id="KW-1133">Transmembrane helix</keyword>
<organism evidence="13 14">
    <name type="scientific">Orchesella cincta</name>
    <name type="common">Springtail</name>
    <name type="synonym">Podura cincta</name>
    <dbReference type="NCBI Taxonomy" id="48709"/>
    <lineage>
        <taxon>Eukaryota</taxon>
        <taxon>Metazoa</taxon>
        <taxon>Ecdysozoa</taxon>
        <taxon>Arthropoda</taxon>
        <taxon>Hexapoda</taxon>
        <taxon>Collembola</taxon>
        <taxon>Entomobryomorpha</taxon>
        <taxon>Entomobryoidea</taxon>
        <taxon>Orchesellidae</taxon>
        <taxon>Orchesellinae</taxon>
        <taxon>Orchesella</taxon>
    </lineage>
</organism>
<keyword evidence="7 8" id="KW-0472">Membrane</keyword>